<dbReference type="PANTHER" id="PTHR23001">
    <property type="entry name" value="EUKARYOTIC TRANSLATION INITIATION FACTOR"/>
    <property type="match status" value="1"/>
</dbReference>
<dbReference type="OrthoDB" id="10255414at2759"/>
<comment type="caution">
    <text evidence="6">The sequence shown here is derived from an EMBL/GenBank/DDBJ whole genome shotgun (WGS) entry which is preliminary data.</text>
</comment>
<evidence type="ECO:0000256" key="3">
    <source>
        <dbReference type="ARBA" id="ARBA00022917"/>
    </source>
</evidence>
<dbReference type="SMART" id="SM00653">
    <property type="entry name" value="eIF2B_5"/>
    <property type="match status" value="1"/>
</dbReference>
<dbReference type="SUPFAM" id="SSF75689">
    <property type="entry name" value="Zinc-binding domain of translation initiation factor 2 beta"/>
    <property type="match status" value="1"/>
</dbReference>
<comment type="similarity">
    <text evidence="1">Belongs to the eIF-2-beta/eIF-5 family.</text>
</comment>
<evidence type="ECO:0000256" key="1">
    <source>
        <dbReference type="ARBA" id="ARBA00010397"/>
    </source>
</evidence>
<name>A0A098VN59_9MICR</name>
<evidence type="ECO:0000259" key="5">
    <source>
        <dbReference type="SMART" id="SM00653"/>
    </source>
</evidence>
<dbReference type="PANTHER" id="PTHR23001:SF3">
    <property type="entry name" value="EUKARYOTIC TRANSLATION INITIATION FACTOR 2 SUBUNIT 2"/>
    <property type="match status" value="1"/>
</dbReference>
<gene>
    <name evidence="6" type="ORF">DI09_69p70</name>
</gene>
<dbReference type="EMBL" id="JMKJ01000578">
    <property type="protein sequence ID" value="KGG50483.1"/>
    <property type="molecule type" value="Genomic_DNA"/>
</dbReference>
<dbReference type="InterPro" id="IPR045196">
    <property type="entry name" value="IF2/IF5"/>
</dbReference>
<dbReference type="GO" id="GO:0003743">
    <property type="term" value="F:translation initiation factor activity"/>
    <property type="evidence" value="ECO:0007669"/>
    <property type="project" value="UniProtKB-KW"/>
</dbReference>
<proteinExistence type="inferred from homology"/>
<evidence type="ECO:0000256" key="4">
    <source>
        <dbReference type="SAM" id="MobiDB-lite"/>
    </source>
</evidence>
<reference evidence="6 7" key="1">
    <citation type="submission" date="2014-04" db="EMBL/GenBank/DDBJ databases">
        <title>A new species of microsporidia sheds light on the evolution of extreme parasitism.</title>
        <authorList>
            <person name="Haag K.L."/>
            <person name="James T.Y."/>
            <person name="Larsson R."/>
            <person name="Schaer T.M."/>
            <person name="Refardt D."/>
            <person name="Pombert J.-F."/>
            <person name="Ebert D."/>
        </authorList>
    </citation>
    <scope>NUCLEOTIDE SEQUENCE [LARGE SCALE GENOMIC DNA]</scope>
    <source>
        <strain evidence="6 7">UGP3</strain>
        <tissue evidence="6">Spores</tissue>
    </source>
</reference>
<keyword evidence="2" id="KW-0396">Initiation factor</keyword>
<keyword evidence="3" id="KW-0648">Protein biosynthesis</keyword>
<evidence type="ECO:0000313" key="7">
    <source>
        <dbReference type="Proteomes" id="UP000029725"/>
    </source>
</evidence>
<dbReference type="AlphaFoldDB" id="A0A098VN59"/>
<protein>
    <recommendedName>
        <fullName evidence="5">Translation initiation factor IF2/IF5 domain-containing protein</fullName>
    </recommendedName>
</protein>
<dbReference type="GO" id="GO:0031369">
    <property type="term" value="F:translation initiation factor binding"/>
    <property type="evidence" value="ECO:0007669"/>
    <property type="project" value="TreeGrafter"/>
</dbReference>
<sequence length="224" mass="25152">MESLPADMRSTLPPGADADVDEFKASLMCAKKKSKPKKAMPAEMQEDHLMSSDPLGQKNTHAPMAADVASVAQERDAKYAKNPELSGDRKKYSIVPPSIHREGNKKTLFANLAEICKRMNRPQEHVTMFLFSELGTTGSTDAKQQLIIKGRFQQKQIENVLKHYIMEYVTCKTCKSPNTILKREHRLFFQQCEACGSTRSVSAIKTGFKAQTEKRASQRNREAS</sequence>
<dbReference type="FunFam" id="3.30.30.170:FF:000001">
    <property type="entry name" value="Eukaryotic translation initiation factor 2 subunit"/>
    <property type="match status" value="1"/>
</dbReference>
<dbReference type="GO" id="GO:0003729">
    <property type="term" value="F:mRNA binding"/>
    <property type="evidence" value="ECO:0007669"/>
    <property type="project" value="TreeGrafter"/>
</dbReference>
<keyword evidence="7" id="KW-1185">Reference proteome</keyword>
<dbReference type="GeneID" id="25260635"/>
<evidence type="ECO:0000313" key="6">
    <source>
        <dbReference type="EMBL" id="KGG50483.1"/>
    </source>
</evidence>
<organism evidence="6 7">
    <name type="scientific">Mitosporidium daphniae</name>
    <dbReference type="NCBI Taxonomy" id="1485682"/>
    <lineage>
        <taxon>Eukaryota</taxon>
        <taxon>Fungi</taxon>
        <taxon>Fungi incertae sedis</taxon>
        <taxon>Microsporidia</taxon>
        <taxon>Mitosporidium</taxon>
    </lineage>
</organism>
<dbReference type="InterPro" id="IPR016189">
    <property type="entry name" value="Transl_init_fac_IF2/IF5_N"/>
</dbReference>
<feature type="region of interest" description="Disordered" evidence="4">
    <location>
        <begin position="31"/>
        <end position="60"/>
    </location>
</feature>
<dbReference type="GO" id="GO:0001731">
    <property type="term" value="P:formation of translation preinitiation complex"/>
    <property type="evidence" value="ECO:0007669"/>
    <property type="project" value="TreeGrafter"/>
</dbReference>
<dbReference type="InterPro" id="IPR002735">
    <property type="entry name" value="Transl_init_fac_IF2/IF5_dom"/>
</dbReference>
<dbReference type="Pfam" id="PF01873">
    <property type="entry name" value="eIF-5_eIF-2B"/>
    <property type="match status" value="1"/>
</dbReference>
<dbReference type="GO" id="GO:0005850">
    <property type="term" value="C:eukaryotic translation initiation factor 2 complex"/>
    <property type="evidence" value="ECO:0007669"/>
    <property type="project" value="TreeGrafter"/>
</dbReference>
<feature type="domain" description="Translation initiation factor IF2/IF5" evidence="5">
    <location>
        <begin position="89"/>
        <end position="198"/>
    </location>
</feature>
<dbReference type="SUPFAM" id="SSF100966">
    <property type="entry name" value="Translation initiation factor 2 beta, aIF2beta, N-terminal domain"/>
    <property type="match status" value="1"/>
</dbReference>
<evidence type="ECO:0000256" key="2">
    <source>
        <dbReference type="ARBA" id="ARBA00022540"/>
    </source>
</evidence>
<dbReference type="InterPro" id="IPR016190">
    <property type="entry name" value="Transl_init_fac_IF2/IF5_Zn-bd"/>
</dbReference>
<dbReference type="HOGENOM" id="CLU_026663_0_0_1"/>
<accession>A0A098VN59</accession>
<dbReference type="Proteomes" id="UP000029725">
    <property type="component" value="Unassembled WGS sequence"/>
</dbReference>
<dbReference type="RefSeq" id="XP_013236926.1">
    <property type="nucleotide sequence ID" value="XM_013381472.1"/>
</dbReference>
<dbReference type="Gene3D" id="3.30.30.170">
    <property type="match status" value="1"/>
</dbReference>
<dbReference type="VEuPathDB" id="MicrosporidiaDB:DI09_69p70"/>